<keyword evidence="5 9" id="KW-0812">Transmembrane</keyword>
<dbReference type="EMBL" id="MTSE01000059">
    <property type="protein sequence ID" value="OUJ67985.1"/>
    <property type="molecule type" value="Genomic_DNA"/>
</dbReference>
<evidence type="ECO:0000256" key="9">
    <source>
        <dbReference type="SAM" id="Phobius"/>
    </source>
</evidence>
<evidence type="ECO:0000256" key="4">
    <source>
        <dbReference type="ARBA" id="ARBA00022679"/>
    </source>
</evidence>
<evidence type="ECO:0000259" key="10">
    <source>
        <dbReference type="PROSITE" id="PS50263"/>
    </source>
</evidence>
<feature type="transmembrane region" description="Helical" evidence="9">
    <location>
        <begin position="451"/>
        <end position="473"/>
    </location>
</feature>
<feature type="transmembrane region" description="Helical" evidence="9">
    <location>
        <begin position="84"/>
        <end position="102"/>
    </location>
</feature>
<evidence type="ECO:0000256" key="5">
    <source>
        <dbReference type="ARBA" id="ARBA00022692"/>
    </source>
</evidence>
<organism evidence="11 12">
    <name type="scientific">Hymenobacter crusticola</name>
    <dbReference type="NCBI Taxonomy" id="1770526"/>
    <lineage>
        <taxon>Bacteria</taxon>
        <taxon>Pseudomonadati</taxon>
        <taxon>Bacteroidota</taxon>
        <taxon>Cytophagia</taxon>
        <taxon>Cytophagales</taxon>
        <taxon>Hymenobacteraceae</taxon>
        <taxon>Hymenobacter</taxon>
    </lineage>
</organism>
<dbReference type="Pfam" id="PF00795">
    <property type="entry name" value="CN_hydrolase"/>
    <property type="match status" value="1"/>
</dbReference>
<dbReference type="OrthoDB" id="9811121at2"/>
<dbReference type="Pfam" id="PF20154">
    <property type="entry name" value="LNT_N"/>
    <property type="match status" value="1"/>
</dbReference>
<keyword evidence="8" id="KW-0012">Acyltransferase</keyword>
<evidence type="ECO:0000313" key="11">
    <source>
        <dbReference type="EMBL" id="OUJ67985.1"/>
    </source>
</evidence>
<dbReference type="SUPFAM" id="SSF56317">
    <property type="entry name" value="Carbon-nitrogen hydrolase"/>
    <property type="match status" value="1"/>
</dbReference>
<evidence type="ECO:0000256" key="3">
    <source>
        <dbReference type="ARBA" id="ARBA00022475"/>
    </source>
</evidence>
<keyword evidence="12" id="KW-1185">Reference proteome</keyword>
<dbReference type="PANTHER" id="PTHR38686">
    <property type="entry name" value="APOLIPOPROTEIN N-ACYLTRANSFERASE"/>
    <property type="match status" value="1"/>
</dbReference>
<sequence>MRPSPPAPPSLLLPLAAALLAGLALWPAVGLHPLWWWAWLAPVPLLCLAYGAGTHQARGLTMLAAGIGVSVNAPYFALLMPLPAVGLTLVAQTLAWVFVVGASRRLVVRYQAWWTVLAYPVLWTGLDTLEAAVLPDGNWGSLAYAQVAFLPALQLTSVLGVAGLLFVVALVPATLALALTYGRQLRQGWRAYLLTGLVTGGTLAYGTSRLQNAPAPSGPATTFGLVAIDEGISARTPAVTRATIEQQYARHVAALAAQGAQVIVLPEKIASLPPAQALALQRQLSHLAARQHVWLASGVVEETAPAGRNLLWLFAPTGARVATYQKHYLAPPERGLAVGQAYQVRQVAGATTGLAICKDMHFAALGRAYGQRQVAAMLVPAWDFGADRYLAAGMTAVRGVENGYLVVRASRDGLLTVSDAYGRCLGEQVSAPLPGRTLLVRARVGPPLATAYTHLGNGLGWLCVAGGVGLLLLGRRARRPVPSIGSQPAD</sequence>
<keyword evidence="4" id="KW-0808">Transferase</keyword>
<feature type="transmembrane region" description="Helical" evidence="9">
    <location>
        <begin position="34"/>
        <end position="53"/>
    </location>
</feature>
<dbReference type="Gene3D" id="3.60.110.10">
    <property type="entry name" value="Carbon-nitrogen hydrolase"/>
    <property type="match status" value="1"/>
</dbReference>
<accession>A0A243W6Q0</accession>
<dbReference type="GO" id="GO:0042158">
    <property type="term" value="P:lipoprotein biosynthetic process"/>
    <property type="evidence" value="ECO:0007669"/>
    <property type="project" value="InterPro"/>
</dbReference>
<dbReference type="CDD" id="cd07197">
    <property type="entry name" value="nitrilase"/>
    <property type="match status" value="1"/>
</dbReference>
<dbReference type="GO" id="GO:0005886">
    <property type="term" value="C:plasma membrane"/>
    <property type="evidence" value="ECO:0007669"/>
    <property type="project" value="UniProtKB-SubCell"/>
</dbReference>
<evidence type="ECO:0000313" key="12">
    <source>
        <dbReference type="Proteomes" id="UP000194873"/>
    </source>
</evidence>
<reference evidence="11 12" key="1">
    <citation type="submission" date="2017-01" db="EMBL/GenBank/DDBJ databases">
        <title>A new Hymenobacter.</title>
        <authorList>
            <person name="Liang Y."/>
            <person name="Feng F."/>
        </authorList>
    </citation>
    <scope>NUCLEOTIDE SEQUENCE [LARGE SCALE GENOMIC DNA]</scope>
    <source>
        <strain evidence="11">MIMBbqt21</strain>
    </source>
</reference>
<evidence type="ECO:0000256" key="8">
    <source>
        <dbReference type="ARBA" id="ARBA00023315"/>
    </source>
</evidence>
<dbReference type="GO" id="GO:0016410">
    <property type="term" value="F:N-acyltransferase activity"/>
    <property type="evidence" value="ECO:0007669"/>
    <property type="project" value="InterPro"/>
</dbReference>
<feature type="transmembrane region" description="Helical" evidence="9">
    <location>
        <begin position="114"/>
        <end position="135"/>
    </location>
</feature>
<keyword evidence="7 9" id="KW-0472">Membrane</keyword>
<keyword evidence="3" id="KW-1003">Cell membrane</keyword>
<evidence type="ECO:0000256" key="6">
    <source>
        <dbReference type="ARBA" id="ARBA00022989"/>
    </source>
</evidence>
<name>A0A243W6Q0_9BACT</name>
<dbReference type="AlphaFoldDB" id="A0A243W6Q0"/>
<feature type="transmembrane region" description="Helical" evidence="9">
    <location>
        <begin position="191"/>
        <end position="208"/>
    </location>
</feature>
<evidence type="ECO:0000256" key="2">
    <source>
        <dbReference type="ARBA" id="ARBA00010065"/>
    </source>
</evidence>
<feature type="domain" description="CN hydrolase" evidence="10">
    <location>
        <begin position="230"/>
        <end position="446"/>
    </location>
</feature>
<dbReference type="Proteomes" id="UP000194873">
    <property type="component" value="Unassembled WGS sequence"/>
</dbReference>
<dbReference type="PANTHER" id="PTHR38686:SF1">
    <property type="entry name" value="APOLIPOPROTEIN N-ACYLTRANSFERASE"/>
    <property type="match status" value="1"/>
</dbReference>
<keyword evidence="6 9" id="KW-1133">Transmembrane helix</keyword>
<evidence type="ECO:0000256" key="7">
    <source>
        <dbReference type="ARBA" id="ARBA00023136"/>
    </source>
</evidence>
<protein>
    <recommendedName>
        <fullName evidence="10">CN hydrolase domain-containing protein</fullName>
    </recommendedName>
</protein>
<dbReference type="InterPro" id="IPR004563">
    <property type="entry name" value="Apolipo_AcylTrfase"/>
</dbReference>
<dbReference type="RefSeq" id="WP_086597476.1">
    <property type="nucleotide sequence ID" value="NZ_MTSE01000059.1"/>
</dbReference>
<gene>
    <name evidence="11" type="ORF">BXP70_28320</name>
</gene>
<proteinExistence type="inferred from homology"/>
<comment type="similarity">
    <text evidence="2">Belongs to the CN hydrolase family. Apolipoprotein N-acyltransferase subfamily.</text>
</comment>
<dbReference type="PROSITE" id="PS50263">
    <property type="entry name" value="CN_HYDROLASE"/>
    <property type="match status" value="1"/>
</dbReference>
<evidence type="ECO:0000256" key="1">
    <source>
        <dbReference type="ARBA" id="ARBA00004651"/>
    </source>
</evidence>
<comment type="subcellular location">
    <subcellularLocation>
        <location evidence="1">Cell membrane</location>
        <topology evidence="1">Multi-pass membrane protein</topology>
    </subcellularLocation>
</comment>
<dbReference type="InterPro" id="IPR045378">
    <property type="entry name" value="LNT_N"/>
</dbReference>
<dbReference type="InterPro" id="IPR036526">
    <property type="entry name" value="C-N_Hydrolase_sf"/>
</dbReference>
<feature type="transmembrane region" description="Helical" evidence="9">
    <location>
        <begin position="155"/>
        <end position="179"/>
    </location>
</feature>
<dbReference type="InterPro" id="IPR003010">
    <property type="entry name" value="C-N_Hydrolase"/>
</dbReference>
<comment type="caution">
    <text evidence="11">The sequence shown here is derived from an EMBL/GenBank/DDBJ whole genome shotgun (WGS) entry which is preliminary data.</text>
</comment>